<organism evidence="2 3">
    <name type="scientific">Lophium mytilinum</name>
    <dbReference type="NCBI Taxonomy" id="390894"/>
    <lineage>
        <taxon>Eukaryota</taxon>
        <taxon>Fungi</taxon>
        <taxon>Dikarya</taxon>
        <taxon>Ascomycota</taxon>
        <taxon>Pezizomycotina</taxon>
        <taxon>Dothideomycetes</taxon>
        <taxon>Pleosporomycetidae</taxon>
        <taxon>Mytilinidiales</taxon>
        <taxon>Mytilinidiaceae</taxon>
        <taxon>Lophium</taxon>
    </lineage>
</organism>
<accession>A0A6A6QU39</accession>
<evidence type="ECO:0000313" key="2">
    <source>
        <dbReference type="EMBL" id="KAF2494427.1"/>
    </source>
</evidence>
<feature type="compositionally biased region" description="Polar residues" evidence="1">
    <location>
        <begin position="41"/>
        <end position="52"/>
    </location>
</feature>
<protein>
    <submittedName>
        <fullName evidence="2">Uncharacterized protein</fullName>
    </submittedName>
</protein>
<reference evidence="2" key="1">
    <citation type="journal article" date="2020" name="Stud. Mycol.">
        <title>101 Dothideomycetes genomes: a test case for predicting lifestyles and emergence of pathogens.</title>
        <authorList>
            <person name="Haridas S."/>
            <person name="Albert R."/>
            <person name="Binder M."/>
            <person name="Bloem J."/>
            <person name="Labutti K."/>
            <person name="Salamov A."/>
            <person name="Andreopoulos B."/>
            <person name="Baker S."/>
            <person name="Barry K."/>
            <person name="Bills G."/>
            <person name="Bluhm B."/>
            <person name="Cannon C."/>
            <person name="Castanera R."/>
            <person name="Culley D."/>
            <person name="Daum C."/>
            <person name="Ezra D."/>
            <person name="Gonzalez J."/>
            <person name="Henrissat B."/>
            <person name="Kuo A."/>
            <person name="Liang C."/>
            <person name="Lipzen A."/>
            <person name="Lutzoni F."/>
            <person name="Magnuson J."/>
            <person name="Mondo S."/>
            <person name="Nolan M."/>
            <person name="Ohm R."/>
            <person name="Pangilinan J."/>
            <person name="Park H.-J."/>
            <person name="Ramirez L."/>
            <person name="Alfaro M."/>
            <person name="Sun H."/>
            <person name="Tritt A."/>
            <person name="Yoshinaga Y."/>
            <person name="Zwiers L.-H."/>
            <person name="Turgeon B."/>
            <person name="Goodwin S."/>
            <person name="Spatafora J."/>
            <person name="Crous P."/>
            <person name="Grigoriev I."/>
        </authorList>
    </citation>
    <scope>NUCLEOTIDE SEQUENCE</scope>
    <source>
        <strain evidence="2">CBS 269.34</strain>
    </source>
</reference>
<dbReference type="AlphaFoldDB" id="A0A6A6QU39"/>
<dbReference type="Proteomes" id="UP000799750">
    <property type="component" value="Unassembled WGS sequence"/>
</dbReference>
<dbReference type="EMBL" id="MU004190">
    <property type="protein sequence ID" value="KAF2494427.1"/>
    <property type="molecule type" value="Genomic_DNA"/>
</dbReference>
<gene>
    <name evidence="2" type="ORF">BU16DRAFT_562085</name>
</gene>
<name>A0A6A6QU39_9PEZI</name>
<dbReference type="OrthoDB" id="4483229at2759"/>
<evidence type="ECO:0000256" key="1">
    <source>
        <dbReference type="SAM" id="MobiDB-lite"/>
    </source>
</evidence>
<proteinExistence type="predicted"/>
<sequence length="209" mass="23662">MAEATSEPEYDLFPVFCTADIPIDVRLPTSHVLVPKASVRASRQQLPASQRVPNRRPRAKPPPMDPHPLAQSTFDIPTVPPVEPFTSGFIGASFEDLVSFDEKHFLPGYDAQIDVSCFVVMDERTLEDHTVAFYALEFWERREEEEDPDMYEGLDGSVEVEGWKSIRLRIRSASALITWVHDRNISIVEGEVEITEDGIMDDSSVLREK</sequence>
<feature type="region of interest" description="Disordered" evidence="1">
    <location>
        <begin position="40"/>
        <end position="67"/>
    </location>
</feature>
<evidence type="ECO:0000313" key="3">
    <source>
        <dbReference type="Proteomes" id="UP000799750"/>
    </source>
</evidence>
<keyword evidence="3" id="KW-1185">Reference proteome</keyword>